<evidence type="ECO:0000256" key="6">
    <source>
        <dbReference type="ARBA" id="ARBA00023136"/>
    </source>
</evidence>
<dbReference type="GO" id="GO:0005886">
    <property type="term" value="C:plasma membrane"/>
    <property type="evidence" value="ECO:0007669"/>
    <property type="project" value="UniProtKB-SubCell"/>
</dbReference>
<dbReference type="AlphaFoldDB" id="A0A259TVV6"/>
<dbReference type="Pfam" id="PF01914">
    <property type="entry name" value="MarC"/>
    <property type="match status" value="1"/>
</dbReference>
<feature type="transmembrane region" description="Helical" evidence="7">
    <location>
        <begin position="43"/>
        <end position="66"/>
    </location>
</feature>
<feature type="transmembrane region" description="Helical" evidence="7">
    <location>
        <begin position="187"/>
        <end position="208"/>
    </location>
</feature>
<dbReference type="InParanoid" id="A0A259TVV6"/>
<proteinExistence type="inferred from homology"/>
<dbReference type="RefSeq" id="WP_094545527.1">
    <property type="nucleotide sequence ID" value="NZ_MQWB01000001.1"/>
</dbReference>
<comment type="similarity">
    <text evidence="2 7">Belongs to the UPF0056 (MarC) family.</text>
</comment>
<feature type="transmembrane region" description="Helical" evidence="7">
    <location>
        <begin position="118"/>
        <end position="140"/>
    </location>
</feature>
<gene>
    <name evidence="8" type="ORF">BSZ36_02165</name>
</gene>
<dbReference type="NCBIfam" id="TIGR00427">
    <property type="entry name" value="NAAT family transporter"/>
    <property type="match status" value="1"/>
</dbReference>
<dbReference type="Proteomes" id="UP000216446">
    <property type="component" value="Unassembled WGS sequence"/>
</dbReference>
<evidence type="ECO:0000256" key="5">
    <source>
        <dbReference type="ARBA" id="ARBA00022989"/>
    </source>
</evidence>
<comment type="caution">
    <text evidence="8">The sequence shown here is derived from an EMBL/GenBank/DDBJ whole genome shotgun (WGS) entry which is preliminary data.</text>
</comment>
<sequence>MPDFGAALLAAFLPLFVAINIPGILPIYMGMAEAFTLQERRQLLVRALAAAAVLAVLMLFAGEVIFASLGITLNDLRVGGGLILLIIAITDLAFGDFKKRRGGRNGDAIDEIDADDPDLPVVPLGIPLIIGPGAITTILLSQGEFGYAPTLASILLNLTLVFIAFTFGPSILRLFGKDTSKAVAKVASLFLAAISVAMIHAGIAGMIAGPNA</sequence>
<keyword evidence="6 7" id="KW-0472">Membrane</keyword>
<dbReference type="FunCoup" id="A0A259TVV6">
    <property type="interactions" value="114"/>
</dbReference>
<feature type="transmembrane region" description="Helical" evidence="7">
    <location>
        <begin position="152"/>
        <end position="175"/>
    </location>
</feature>
<keyword evidence="3" id="KW-1003">Cell membrane</keyword>
<evidence type="ECO:0000313" key="8">
    <source>
        <dbReference type="EMBL" id="OZC01895.1"/>
    </source>
</evidence>
<evidence type="ECO:0000256" key="1">
    <source>
        <dbReference type="ARBA" id="ARBA00004651"/>
    </source>
</evidence>
<evidence type="ECO:0000256" key="3">
    <source>
        <dbReference type="ARBA" id="ARBA00022475"/>
    </source>
</evidence>
<protein>
    <recommendedName>
        <fullName evidence="7">UPF0056 membrane protein</fullName>
    </recommendedName>
</protein>
<dbReference type="InterPro" id="IPR002771">
    <property type="entry name" value="Multi_antbiot-R_MarC"/>
</dbReference>
<keyword evidence="4 7" id="KW-0812">Transmembrane</keyword>
<reference evidence="8 9" key="1">
    <citation type="submission" date="2016-11" db="EMBL/GenBank/DDBJ databases">
        <title>Study of marine rhodopsin-containing bacteria.</title>
        <authorList>
            <person name="Yoshizawa S."/>
            <person name="Kumagai Y."/>
            <person name="Kogure K."/>
        </authorList>
    </citation>
    <scope>NUCLEOTIDE SEQUENCE [LARGE SCALE GENOMIC DNA]</scope>
    <source>
        <strain evidence="8 9">SG-29</strain>
    </source>
</reference>
<evidence type="ECO:0000256" key="7">
    <source>
        <dbReference type="RuleBase" id="RU362048"/>
    </source>
</evidence>
<dbReference type="OrthoDB" id="21094at2"/>
<dbReference type="PANTHER" id="PTHR33508:SF1">
    <property type="entry name" value="UPF0056 MEMBRANE PROTEIN YHCE"/>
    <property type="match status" value="1"/>
</dbReference>
<organism evidence="8 9">
    <name type="scientific">Rubricoccus marinus</name>
    <dbReference type="NCBI Taxonomy" id="716817"/>
    <lineage>
        <taxon>Bacteria</taxon>
        <taxon>Pseudomonadati</taxon>
        <taxon>Rhodothermota</taxon>
        <taxon>Rhodothermia</taxon>
        <taxon>Rhodothermales</taxon>
        <taxon>Rubricoccaceae</taxon>
        <taxon>Rubricoccus</taxon>
    </lineage>
</organism>
<accession>A0A259TVV6</accession>
<evidence type="ECO:0000313" key="9">
    <source>
        <dbReference type="Proteomes" id="UP000216446"/>
    </source>
</evidence>
<feature type="transmembrane region" description="Helical" evidence="7">
    <location>
        <begin position="6"/>
        <end position="31"/>
    </location>
</feature>
<dbReference type="EMBL" id="MQWB01000001">
    <property type="protein sequence ID" value="OZC01895.1"/>
    <property type="molecule type" value="Genomic_DNA"/>
</dbReference>
<name>A0A259TVV6_9BACT</name>
<evidence type="ECO:0000256" key="4">
    <source>
        <dbReference type="ARBA" id="ARBA00022692"/>
    </source>
</evidence>
<keyword evidence="9" id="KW-1185">Reference proteome</keyword>
<feature type="transmembrane region" description="Helical" evidence="7">
    <location>
        <begin position="78"/>
        <end position="97"/>
    </location>
</feature>
<evidence type="ECO:0000256" key="2">
    <source>
        <dbReference type="ARBA" id="ARBA00009784"/>
    </source>
</evidence>
<keyword evidence="5 7" id="KW-1133">Transmembrane helix</keyword>
<dbReference type="PANTHER" id="PTHR33508">
    <property type="entry name" value="UPF0056 MEMBRANE PROTEIN YHCE"/>
    <property type="match status" value="1"/>
</dbReference>
<comment type="subcellular location">
    <subcellularLocation>
        <location evidence="1 7">Cell membrane</location>
        <topology evidence="1 7">Multi-pass membrane protein</topology>
    </subcellularLocation>
</comment>